<dbReference type="GO" id="GO:0030286">
    <property type="term" value="C:dynein complex"/>
    <property type="evidence" value="ECO:0007669"/>
    <property type="project" value="InterPro"/>
</dbReference>
<evidence type="ECO:0000313" key="5">
    <source>
        <dbReference type="EMBL" id="CAF1007784.1"/>
    </source>
</evidence>
<feature type="region of interest" description="Disordered" evidence="2">
    <location>
        <begin position="67"/>
        <end position="94"/>
    </location>
</feature>
<feature type="compositionally biased region" description="Basic and acidic residues" evidence="2">
    <location>
        <begin position="67"/>
        <end position="85"/>
    </location>
</feature>
<dbReference type="GO" id="GO:0051959">
    <property type="term" value="F:dynein light intermediate chain binding"/>
    <property type="evidence" value="ECO:0007669"/>
    <property type="project" value="InterPro"/>
</dbReference>
<protein>
    <recommendedName>
        <fullName evidence="3">Dynein heavy chain linker domain-containing protein</fullName>
    </recommendedName>
</protein>
<organism evidence="5 7">
    <name type="scientific">Adineta steineri</name>
    <dbReference type="NCBI Taxonomy" id="433720"/>
    <lineage>
        <taxon>Eukaryota</taxon>
        <taxon>Metazoa</taxon>
        <taxon>Spiralia</taxon>
        <taxon>Gnathifera</taxon>
        <taxon>Rotifera</taxon>
        <taxon>Eurotatoria</taxon>
        <taxon>Bdelloidea</taxon>
        <taxon>Adinetida</taxon>
        <taxon>Adinetidae</taxon>
        <taxon>Adineta</taxon>
    </lineage>
</organism>
<dbReference type="EMBL" id="CAJNOM010000083">
    <property type="protein sequence ID" value="CAF1007784.1"/>
    <property type="molecule type" value="Genomic_DNA"/>
</dbReference>
<sequence length="781" mass="91354">MMNGKGGSPPAVSSASKSNKAVLPQIQRHPAYYEDPYKNSILFSFKLKDKQQAMLEGIVREQAAREERAALEPYDGKRRPREKSPDYPTTAVSEDRSLRTNYLYMKERVGKLPITPASDESFKHIIGRYIDKKLKEGPQMKRVIQNIVNETKDLYEDSMKTSQLQHTLVAPKVKGLENEVAGPPPSDPIGYDFSSPWEEDFRDNRDSIKEHLYIVHPTHRQVLELCNKTISSRIMVEFKRIRSMGALDFPQLRSFVLREIERNEDYLSSSWYPLVCQIFQSGQIPGITTTAEKTNAFYNSVNTLVSNQLRDLLERSIDMWCLIFNPKDQDYLPIIKIDIILNEDQQSNMSKIDFQPNITEFIGVLRYVVDKIAHSINGPNRIRIATMQAFLNGDDNIPLDTKLTQTVIERAYKQLADIAEYYFQEPNKLLKAYEDKYNYLINGQAQAEVEKFITEVHTFDDYSREFNRFNDIVRQIMLEPTTADFPLIQTNTDQVKQGLIDAARKHRHTLLNKLVTDYRRECQSICSDFEAIKQRALTKPATTAELNDIIKYIDNAKGEKSITLGRRIKEVQRQMEYLLEEYFFSDEDIRLNADTLLWPRTIGPIFDANDEITQQIRAKNEQILMERRERLLAELQKMQRRVDEFADNGELNMMAEYAQDVKQTQKKIVDAENEIDWINQEEIQFRMQKTEYPQLDSIKTAVDPYYRLFTTVRKWQISEKKWMDGSFLDLNSEKVETEVEEYLREIFKIKKQFTNLVKKKKLELANRVMEKRKARGMLNNI</sequence>
<feature type="domain" description="Dynein heavy chain linker" evidence="3">
    <location>
        <begin position="695"/>
        <end position="768"/>
    </location>
</feature>
<accession>A0A814HC44</accession>
<feature type="region of interest" description="Disordered" evidence="2">
    <location>
        <begin position="1"/>
        <end position="23"/>
    </location>
</feature>
<dbReference type="Proteomes" id="UP000663832">
    <property type="component" value="Unassembled WGS sequence"/>
</dbReference>
<dbReference type="InterPro" id="IPR026983">
    <property type="entry name" value="DHC"/>
</dbReference>
<dbReference type="InterPro" id="IPR013602">
    <property type="entry name" value="Dynein_heavy_linker"/>
</dbReference>
<evidence type="ECO:0000256" key="2">
    <source>
        <dbReference type="SAM" id="MobiDB-lite"/>
    </source>
</evidence>
<evidence type="ECO:0000313" key="6">
    <source>
        <dbReference type="EMBL" id="CAF1017094.1"/>
    </source>
</evidence>
<dbReference type="GO" id="GO:0007018">
    <property type="term" value="P:microtubule-based movement"/>
    <property type="evidence" value="ECO:0007669"/>
    <property type="project" value="InterPro"/>
</dbReference>
<dbReference type="PANTHER" id="PTHR22878:SF70">
    <property type="entry name" value="DYNEIN HEAVY CHAIN 2, AXONEMAL"/>
    <property type="match status" value="1"/>
</dbReference>
<dbReference type="GO" id="GO:0045505">
    <property type="term" value="F:dynein intermediate chain binding"/>
    <property type="evidence" value="ECO:0007669"/>
    <property type="project" value="InterPro"/>
</dbReference>
<proteinExistence type="predicted"/>
<evidence type="ECO:0000313" key="4">
    <source>
        <dbReference type="EMBL" id="CAF0823922.1"/>
    </source>
</evidence>
<keyword evidence="1" id="KW-0175">Coiled coil</keyword>
<reference evidence="5" key="1">
    <citation type="submission" date="2021-02" db="EMBL/GenBank/DDBJ databases">
        <authorList>
            <person name="Nowell W R."/>
        </authorList>
    </citation>
    <scope>NUCLEOTIDE SEQUENCE</scope>
</reference>
<comment type="caution">
    <text evidence="5">The sequence shown here is derived from an EMBL/GenBank/DDBJ whole genome shotgun (WGS) entry which is preliminary data.</text>
</comment>
<dbReference type="AlphaFoldDB" id="A0A814HC44"/>
<dbReference type="Proteomes" id="UP000663877">
    <property type="component" value="Unassembled WGS sequence"/>
</dbReference>
<dbReference type="EMBL" id="CAJNOM010000087">
    <property type="protein sequence ID" value="CAF1017094.1"/>
    <property type="molecule type" value="Genomic_DNA"/>
</dbReference>
<name>A0A814HC44_9BILA</name>
<dbReference type="Pfam" id="PF08393">
    <property type="entry name" value="DHC_N2"/>
    <property type="match status" value="1"/>
</dbReference>
<evidence type="ECO:0000313" key="7">
    <source>
        <dbReference type="Proteomes" id="UP000663832"/>
    </source>
</evidence>
<gene>
    <name evidence="4" type="ORF">BJG266_LOCUS6419</name>
    <name evidence="5" type="ORF">QVE165_LOCUS15292</name>
    <name evidence="6" type="ORF">QVE165_LOCUS15786</name>
</gene>
<evidence type="ECO:0000256" key="1">
    <source>
        <dbReference type="SAM" id="Coils"/>
    </source>
</evidence>
<feature type="compositionally biased region" description="Low complexity" evidence="2">
    <location>
        <begin position="8"/>
        <end position="22"/>
    </location>
</feature>
<keyword evidence="7" id="KW-1185">Reference proteome</keyword>
<evidence type="ECO:0000259" key="3">
    <source>
        <dbReference type="Pfam" id="PF08393"/>
    </source>
</evidence>
<dbReference type="PANTHER" id="PTHR22878">
    <property type="entry name" value="DYNEIN HEAVY CHAIN 6, AXONEMAL-LIKE-RELATED"/>
    <property type="match status" value="1"/>
</dbReference>
<feature type="coiled-coil region" evidence="1">
    <location>
        <begin position="609"/>
        <end position="681"/>
    </location>
</feature>
<dbReference type="EMBL" id="CAJNOI010000018">
    <property type="protein sequence ID" value="CAF0823922.1"/>
    <property type="molecule type" value="Genomic_DNA"/>
</dbReference>
<dbReference type="OrthoDB" id="5593012at2759"/>